<dbReference type="OrthoDB" id="2852734at2759"/>
<sequence length="395" mass="45123">MTWAFGTKSVLIPGIGEESLDKVLHNQQLWMSLFHAFVDFLTRAPKSITDSVQKLSLLGKDSFARGGENKTDWTAEEYEAWTISLTTDAVLTVLRLLPNLSELRLHLDLHQSSKTIPTDRFGLRTLSLNWCLASTDCLLLLLSLFPELQELRWAVWERTPQNTPLRLLTAPASLIKDLSAKLKKRGRMLRKLSRVVVRREPQQLHEAFLELIEAACDLGKDEERPAMNVDLCMALATKDDVVRYRRLFKTISHYVTRLTLRPTRTKDDVAIFRDLIAQDVGLSYCYRLRRLHIDVSIYWRLAVSICIEGILKDLFSAKRYDGPNNLKLVLSLDHTLAFTFDSEKTFSAVDEIVVGYKDHLREVDVAKGGEVPDEDQQVQATENMPKLVEAGLLRF</sequence>
<comment type="caution">
    <text evidence="1">The sequence shown here is derived from an EMBL/GenBank/DDBJ whole genome shotgun (WGS) entry which is preliminary data.</text>
</comment>
<dbReference type="AlphaFoldDB" id="A0A9P3LJP0"/>
<protein>
    <submittedName>
        <fullName evidence="1">Uncharacterized protein</fullName>
    </submittedName>
</protein>
<organism evidence="1 2">
    <name type="scientific">Phanerochaete sordida</name>
    <dbReference type="NCBI Taxonomy" id="48140"/>
    <lineage>
        <taxon>Eukaryota</taxon>
        <taxon>Fungi</taxon>
        <taxon>Dikarya</taxon>
        <taxon>Basidiomycota</taxon>
        <taxon>Agaricomycotina</taxon>
        <taxon>Agaricomycetes</taxon>
        <taxon>Polyporales</taxon>
        <taxon>Phanerochaetaceae</taxon>
        <taxon>Phanerochaete</taxon>
    </lineage>
</organism>
<reference evidence="1 2" key="1">
    <citation type="submission" date="2021-08" db="EMBL/GenBank/DDBJ databases">
        <title>Draft Genome Sequence of Phanerochaete sordida strain YK-624.</title>
        <authorList>
            <person name="Mori T."/>
            <person name="Dohra H."/>
            <person name="Suzuki T."/>
            <person name="Kawagishi H."/>
            <person name="Hirai H."/>
        </authorList>
    </citation>
    <scope>NUCLEOTIDE SEQUENCE [LARGE SCALE GENOMIC DNA]</scope>
    <source>
        <strain evidence="1 2">YK-624</strain>
    </source>
</reference>
<dbReference type="Proteomes" id="UP000703269">
    <property type="component" value="Unassembled WGS sequence"/>
</dbReference>
<proteinExistence type="predicted"/>
<evidence type="ECO:0000313" key="1">
    <source>
        <dbReference type="EMBL" id="GJE97570.1"/>
    </source>
</evidence>
<evidence type="ECO:0000313" key="2">
    <source>
        <dbReference type="Proteomes" id="UP000703269"/>
    </source>
</evidence>
<gene>
    <name evidence="1" type="ORF">PsYK624_137910</name>
</gene>
<name>A0A9P3LJP0_9APHY</name>
<keyword evidence="2" id="KW-1185">Reference proteome</keyword>
<accession>A0A9P3LJP0</accession>
<dbReference type="EMBL" id="BPQB01000073">
    <property type="protein sequence ID" value="GJE97570.1"/>
    <property type="molecule type" value="Genomic_DNA"/>
</dbReference>